<dbReference type="EMBL" id="GGEC01015954">
    <property type="protein sequence ID" value="MBW96437.1"/>
    <property type="molecule type" value="Transcribed_RNA"/>
</dbReference>
<dbReference type="Pfam" id="PF09585">
    <property type="entry name" value="Lin0512_fam"/>
    <property type="match status" value="1"/>
</dbReference>
<proteinExistence type="predicted"/>
<keyword evidence="2" id="KW-0342">GTP-binding</keyword>
<name>A0A2P2JSJ4_RHIMU</name>
<dbReference type="GO" id="GO:0005525">
    <property type="term" value="F:GTP binding"/>
    <property type="evidence" value="ECO:0007669"/>
    <property type="project" value="UniProtKB-KW"/>
</dbReference>
<dbReference type="Gene3D" id="3.30.1330.20">
    <property type="entry name" value="Tubulin/FtsZ, C-terminal domain"/>
    <property type="match status" value="1"/>
</dbReference>
<dbReference type="PANTHER" id="PTHR34784">
    <property type="entry name" value="50S RIBOSOMAL PROTEIN L34"/>
    <property type="match status" value="1"/>
</dbReference>
<evidence type="ECO:0000256" key="1">
    <source>
        <dbReference type="ARBA" id="ARBA00022741"/>
    </source>
</evidence>
<dbReference type="InterPro" id="IPR037103">
    <property type="entry name" value="Tubulin/FtsZ-like_C"/>
</dbReference>
<evidence type="ECO:0000256" key="2">
    <source>
        <dbReference type="ARBA" id="ARBA00023134"/>
    </source>
</evidence>
<reference evidence="3" key="1">
    <citation type="submission" date="2018-02" db="EMBL/GenBank/DDBJ databases">
        <title>Rhizophora mucronata_Transcriptome.</title>
        <authorList>
            <person name="Meera S.P."/>
            <person name="Sreeshan A."/>
            <person name="Augustine A."/>
        </authorList>
    </citation>
    <scope>NUCLEOTIDE SEQUENCE</scope>
    <source>
        <tissue evidence="3">Leaf</tissue>
    </source>
</reference>
<dbReference type="AlphaFoldDB" id="A0A2P2JSJ4"/>
<dbReference type="InterPro" id="IPR011719">
    <property type="entry name" value="CHP02058"/>
</dbReference>
<evidence type="ECO:0000313" key="3">
    <source>
        <dbReference type="EMBL" id="MBW96437.1"/>
    </source>
</evidence>
<dbReference type="NCBIfam" id="TIGR02058">
    <property type="entry name" value="lin0512_fam"/>
    <property type="match status" value="1"/>
</dbReference>
<accession>A0A2P2JSJ4</accession>
<organism evidence="3">
    <name type="scientific">Rhizophora mucronata</name>
    <name type="common">Asiatic mangrove</name>
    <dbReference type="NCBI Taxonomy" id="61149"/>
    <lineage>
        <taxon>Eukaryota</taxon>
        <taxon>Viridiplantae</taxon>
        <taxon>Streptophyta</taxon>
        <taxon>Embryophyta</taxon>
        <taxon>Tracheophyta</taxon>
        <taxon>Spermatophyta</taxon>
        <taxon>Magnoliopsida</taxon>
        <taxon>eudicotyledons</taxon>
        <taxon>Gunneridae</taxon>
        <taxon>Pentapetalae</taxon>
        <taxon>rosids</taxon>
        <taxon>fabids</taxon>
        <taxon>Malpighiales</taxon>
        <taxon>Rhizophoraceae</taxon>
        <taxon>Rhizophora</taxon>
    </lineage>
</organism>
<protein>
    <submittedName>
        <fullName evidence="3">Uncharacterized protein MANES_16G037200</fullName>
    </submittedName>
</protein>
<sequence length="198" mass="21364">MSACPGLNCSLLAGFTESVSLVLSQRSQPQNLPAISTKSVFCNPYRYSLETPRLVKASTAAMEATQQSGDAVCFEEPMKLLFVEMGVGYDQHGQDVTAAAMRACRDAISSNSIPAFRRGSIPGVSFEQMKLQIKLGVPHSLQQSLDVDRVKSVFPYGKILNVEVVDGGLICSSGVHVEEMGDKNDDCYIVNAAVYVGY</sequence>
<keyword evidence="1" id="KW-0547">Nucleotide-binding</keyword>
<dbReference type="PANTHER" id="PTHR34784:SF1">
    <property type="entry name" value="50S RIBOSOMAL PROTEIN L34"/>
    <property type="match status" value="1"/>
</dbReference>